<dbReference type="Gene3D" id="3.40.50.1820">
    <property type="entry name" value="alpha/beta hydrolase"/>
    <property type="match status" value="1"/>
</dbReference>
<feature type="active site" evidence="1">
    <location>
        <position position="178"/>
    </location>
</feature>
<dbReference type="OMA" id="TNTWARF"/>
<dbReference type="InParanoid" id="A0A1U8AHD9"/>
<evidence type="ECO:0000313" key="4">
    <source>
        <dbReference type="RefSeq" id="XP_010265194.1"/>
    </source>
</evidence>
<dbReference type="InterPro" id="IPR033140">
    <property type="entry name" value="Lipase_GDXG_put_SER_AS"/>
</dbReference>
<gene>
    <name evidence="4" type="primary">LOC104603000</name>
</gene>
<protein>
    <submittedName>
        <fullName evidence="4">Probable carboxylesterase 6</fullName>
    </submittedName>
</protein>
<keyword evidence="3" id="KW-1185">Reference proteome</keyword>
<evidence type="ECO:0000259" key="2">
    <source>
        <dbReference type="Pfam" id="PF07859"/>
    </source>
</evidence>
<evidence type="ECO:0000256" key="1">
    <source>
        <dbReference type="PROSITE-ProRule" id="PRU10038"/>
    </source>
</evidence>
<feature type="domain" description="Alpha/beta hydrolase fold-3" evidence="2">
    <location>
        <begin position="89"/>
        <end position="320"/>
    </location>
</feature>
<dbReference type="OrthoDB" id="408631at2759"/>
<reference evidence="4" key="1">
    <citation type="submission" date="2025-08" db="UniProtKB">
        <authorList>
            <consortium name="RefSeq"/>
        </authorList>
    </citation>
    <scope>IDENTIFICATION</scope>
</reference>
<evidence type="ECO:0000313" key="3">
    <source>
        <dbReference type="Proteomes" id="UP000189703"/>
    </source>
</evidence>
<dbReference type="InterPro" id="IPR013094">
    <property type="entry name" value="AB_hydrolase_3"/>
</dbReference>
<dbReference type="PANTHER" id="PTHR23024">
    <property type="entry name" value="ARYLACETAMIDE DEACETYLASE"/>
    <property type="match status" value="1"/>
</dbReference>
<proteinExistence type="predicted"/>
<dbReference type="InterPro" id="IPR050466">
    <property type="entry name" value="Carboxylest/Gibb_receptor"/>
</dbReference>
<dbReference type="SUPFAM" id="SSF53474">
    <property type="entry name" value="alpha/beta-Hydrolases"/>
    <property type="match status" value="1"/>
</dbReference>
<organism evidence="3 4">
    <name type="scientific">Nelumbo nucifera</name>
    <name type="common">Sacred lotus</name>
    <dbReference type="NCBI Taxonomy" id="4432"/>
    <lineage>
        <taxon>Eukaryota</taxon>
        <taxon>Viridiplantae</taxon>
        <taxon>Streptophyta</taxon>
        <taxon>Embryophyta</taxon>
        <taxon>Tracheophyta</taxon>
        <taxon>Spermatophyta</taxon>
        <taxon>Magnoliopsida</taxon>
        <taxon>Proteales</taxon>
        <taxon>Nelumbonaceae</taxon>
        <taxon>Nelumbo</taxon>
    </lineage>
</organism>
<dbReference type="FunCoup" id="A0A1U8AHD9">
    <property type="interactions" value="74"/>
</dbReference>
<sequence>MATISLDPRLNLSIAKDHRQHGVVTDEIEGIIRVYKDGHVERPPIVPNVVCTVASEPDVASRDVAINKITNVWARFYVPRCQQGKLPFLVYFHGGGFCVGSAAWKCYHEFLAKLAARAGCLIMSVNFRSAPENRLPAAYEDGCNAVLWAKQQALNGSNDQRWWWSQCNFTKVFLAGDSAGANIAHNVAIRLGSLELSEAVPKQFCLKGTILIQPFFGGEARTHSEINTAQSSSSALSLAASDVYWRLSLPVGANRDHPWCNPLSKSSTKLEALKLPPETLVCISEMDILKDRNLEFCTAMARAGHNVEQLICKGVGHAFQILHNSHFSQARTHEMISRISAFINR</sequence>
<dbReference type="PROSITE" id="PS01174">
    <property type="entry name" value="LIPASE_GDXG_SER"/>
    <property type="match status" value="1"/>
</dbReference>
<dbReference type="Pfam" id="PF07859">
    <property type="entry name" value="Abhydrolase_3"/>
    <property type="match status" value="1"/>
</dbReference>
<name>A0A1U8AHD9_NELNU</name>
<dbReference type="InterPro" id="IPR029058">
    <property type="entry name" value="AB_hydrolase_fold"/>
</dbReference>
<dbReference type="PANTHER" id="PTHR23024:SF589">
    <property type="entry name" value="CARBOXYLESTERASE 17-RELATED"/>
    <property type="match status" value="1"/>
</dbReference>
<dbReference type="KEGG" id="nnu:104603000"/>
<dbReference type="AlphaFoldDB" id="A0A1U8AHD9"/>
<dbReference type="GeneID" id="104603000"/>
<dbReference type="GO" id="GO:0016787">
    <property type="term" value="F:hydrolase activity"/>
    <property type="evidence" value="ECO:0007669"/>
    <property type="project" value="InterPro"/>
</dbReference>
<dbReference type="eggNOG" id="KOG1515">
    <property type="taxonomic scope" value="Eukaryota"/>
</dbReference>
<accession>A0A1U8AHD9</accession>
<dbReference type="RefSeq" id="XP_010265194.1">
    <property type="nucleotide sequence ID" value="XM_010266892.2"/>
</dbReference>
<dbReference type="Proteomes" id="UP000189703">
    <property type="component" value="Unplaced"/>
</dbReference>